<proteinExistence type="inferred from homology"/>
<evidence type="ECO:0008006" key="4">
    <source>
        <dbReference type="Google" id="ProtNLM"/>
    </source>
</evidence>
<dbReference type="InterPro" id="IPR002347">
    <property type="entry name" value="SDR_fam"/>
</dbReference>
<dbReference type="SUPFAM" id="SSF51735">
    <property type="entry name" value="NAD(P)-binding Rossmann-fold domains"/>
    <property type="match status" value="1"/>
</dbReference>
<dbReference type="Gene3D" id="3.40.50.720">
    <property type="entry name" value="NAD(P)-binding Rossmann-like Domain"/>
    <property type="match status" value="1"/>
</dbReference>
<dbReference type="PANTHER" id="PTHR48107">
    <property type="entry name" value="NADPH-DEPENDENT ALDEHYDE REDUCTASE-LIKE PROTEIN, CHLOROPLASTIC-RELATED"/>
    <property type="match status" value="1"/>
</dbReference>
<protein>
    <recommendedName>
        <fullName evidence="4">SDR family NAD(P)-dependent oxidoreductase</fullName>
    </recommendedName>
</protein>
<feature type="non-terminal residue" evidence="3">
    <location>
        <position position="51"/>
    </location>
</feature>
<comment type="similarity">
    <text evidence="1">Belongs to the short-chain dehydrogenases/reductases (SDR) family.</text>
</comment>
<sequence length="51" mass="5469">MLLENRIAIVTGGSSGIGRGIAIEFAREGARVVVTDIQEAPSRGKYHEQNT</sequence>
<dbReference type="InterPro" id="IPR036291">
    <property type="entry name" value="NAD(P)-bd_dom_sf"/>
</dbReference>
<reference evidence="3" key="1">
    <citation type="submission" date="2018-05" db="EMBL/GenBank/DDBJ databases">
        <authorList>
            <person name="Lanie J.A."/>
            <person name="Ng W.-L."/>
            <person name="Kazmierczak K.M."/>
            <person name="Andrzejewski T.M."/>
            <person name="Davidsen T.M."/>
            <person name="Wayne K.J."/>
            <person name="Tettelin H."/>
            <person name="Glass J.I."/>
            <person name="Rusch D."/>
            <person name="Podicherti R."/>
            <person name="Tsui H.-C.T."/>
            <person name="Winkler M.E."/>
        </authorList>
    </citation>
    <scope>NUCLEOTIDE SEQUENCE</scope>
</reference>
<accession>A0A382HP81</accession>
<dbReference type="GO" id="GO:0016614">
    <property type="term" value="F:oxidoreductase activity, acting on CH-OH group of donors"/>
    <property type="evidence" value="ECO:0007669"/>
    <property type="project" value="UniProtKB-ARBA"/>
</dbReference>
<name>A0A382HP81_9ZZZZ</name>
<organism evidence="3">
    <name type="scientific">marine metagenome</name>
    <dbReference type="NCBI Taxonomy" id="408172"/>
    <lineage>
        <taxon>unclassified sequences</taxon>
        <taxon>metagenomes</taxon>
        <taxon>ecological metagenomes</taxon>
    </lineage>
</organism>
<dbReference type="PANTHER" id="PTHR48107:SF16">
    <property type="entry name" value="NADPH-DEPENDENT ALDEHYDE REDUCTASE 1, CHLOROPLASTIC"/>
    <property type="match status" value="1"/>
</dbReference>
<evidence type="ECO:0000256" key="2">
    <source>
        <dbReference type="ARBA" id="ARBA00023002"/>
    </source>
</evidence>
<evidence type="ECO:0000256" key="1">
    <source>
        <dbReference type="ARBA" id="ARBA00006484"/>
    </source>
</evidence>
<evidence type="ECO:0000313" key="3">
    <source>
        <dbReference type="EMBL" id="SVB88453.1"/>
    </source>
</evidence>
<dbReference type="Pfam" id="PF00106">
    <property type="entry name" value="adh_short"/>
    <property type="match status" value="1"/>
</dbReference>
<dbReference type="EMBL" id="UINC01062138">
    <property type="protein sequence ID" value="SVB88453.1"/>
    <property type="molecule type" value="Genomic_DNA"/>
</dbReference>
<dbReference type="AlphaFoldDB" id="A0A382HP81"/>
<gene>
    <name evidence="3" type="ORF">METZ01_LOCUS241307</name>
</gene>
<keyword evidence="2" id="KW-0560">Oxidoreductase</keyword>